<accession>A0A0K0F4F0</accession>
<evidence type="ECO:0000313" key="1">
    <source>
        <dbReference type="Proteomes" id="UP000035680"/>
    </source>
</evidence>
<reference evidence="2" key="2">
    <citation type="submission" date="2015-08" db="UniProtKB">
        <authorList>
            <consortium name="WormBaseParasite"/>
        </authorList>
    </citation>
    <scope>IDENTIFICATION</scope>
</reference>
<sequence>MIEEKDEKIIELKKDVSMLRTKKDDSKDNLNEINLADEFKYLDIEKPKLSSTPKKNLTKKENETFLNKSILDSFSNKISYIFPENNPSSHDIELILMLDKEKKISRYVVKKKKILFEGYMKFDSYRKDMFIGVHTLDCAIKHIEHLENTKIKLLTNIKELIHINSNNKAFRNMIQLIVAVEKKLNHFLSVEYLFAEKYDLIFGFTDTPKKSDFIKYNIEVI</sequence>
<keyword evidence="1" id="KW-1185">Reference proteome</keyword>
<organism evidence="1 2">
    <name type="scientific">Strongyloides venezuelensis</name>
    <name type="common">Threadworm</name>
    <dbReference type="NCBI Taxonomy" id="75913"/>
    <lineage>
        <taxon>Eukaryota</taxon>
        <taxon>Metazoa</taxon>
        <taxon>Ecdysozoa</taxon>
        <taxon>Nematoda</taxon>
        <taxon>Chromadorea</taxon>
        <taxon>Rhabditida</taxon>
        <taxon>Tylenchina</taxon>
        <taxon>Panagrolaimomorpha</taxon>
        <taxon>Strongyloidoidea</taxon>
        <taxon>Strongyloididae</taxon>
        <taxon>Strongyloides</taxon>
    </lineage>
</organism>
<proteinExistence type="predicted"/>
<dbReference type="AlphaFoldDB" id="A0A0K0F4F0"/>
<dbReference type="Proteomes" id="UP000035680">
    <property type="component" value="Unassembled WGS sequence"/>
</dbReference>
<reference evidence="1" key="1">
    <citation type="submission" date="2014-07" db="EMBL/GenBank/DDBJ databases">
        <authorList>
            <person name="Martin A.A"/>
            <person name="De Silva N."/>
        </authorList>
    </citation>
    <scope>NUCLEOTIDE SEQUENCE</scope>
</reference>
<protein>
    <submittedName>
        <fullName evidence="2">DUF4806 domain-containing protein</fullName>
    </submittedName>
</protein>
<name>A0A0K0F4F0_STRVS</name>
<evidence type="ECO:0000313" key="2">
    <source>
        <dbReference type="WBParaSite" id="SVE_0368600.1"/>
    </source>
</evidence>
<dbReference type="WBParaSite" id="SVE_0368600.1">
    <property type="protein sequence ID" value="SVE_0368600.1"/>
    <property type="gene ID" value="SVE_0368600"/>
</dbReference>